<evidence type="ECO:0000313" key="1">
    <source>
        <dbReference type="EMBL" id="KAK7344324.1"/>
    </source>
</evidence>
<evidence type="ECO:0000313" key="2">
    <source>
        <dbReference type="Proteomes" id="UP001367508"/>
    </source>
</evidence>
<dbReference type="AlphaFoldDB" id="A0AAN9LYB9"/>
<gene>
    <name evidence="1" type="ORF">VNO77_13796</name>
</gene>
<dbReference type="EMBL" id="JAYMYQ010000003">
    <property type="protein sequence ID" value="KAK7344324.1"/>
    <property type="molecule type" value="Genomic_DNA"/>
</dbReference>
<dbReference type="Proteomes" id="UP001367508">
    <property type="component" value="Unassembled WGS sequence"/>
</dbReference>
<proteinExistence type="predicted"/>
<reference evidence="1 2" key="1">
    <citation type="submission" date="2024-01" db="EMBL/GenBank/DDBJ databases">
        <title>The genomes of 5 underutilized Papilionoideae crops provide insights into root nodulation and disease resistanc.</title>
        <authorList>
            <person name="Jiang F."/>
        </authorList>
    </citation>
    <scope>NUCLEOTIDE SEQUENCE [LARGE SCALE GENOMIC DNA]</scope>
    <source>
        <strain evidence="1">LVBAO_FW01</strain>
        <tissue evidence="1">Leaves</tissue>
    </source>
</reference>
<organism evidence="1 2">
    <name type="scientific">Canavalia gladiata</name>
    <name type="common">Sword bean</name>
    <name type="synonym">Dolichos gladiatus</name>
    <dbReference type="NCBI Taxonomy" id="3824"/>
    <lineage>
        <taxon>Eukaryota</taxon>
        <taxon>Viridiplantae</taxon>
        <taxon>Streptophyta</taxon>
        <taxon>Embryophyta</taxon>
        <taxon>Tracheophyta</taxon>
        <taxon>Spermatophyta</taxon>
        <taxon>Magnoliopsida</taxon>
        <taxon>eudicotyledons</taxon>
        <taxon>Gunneridae</taxon>
        <taxon>Pentapetalae</taxon>
        <taxon>rosids</taxon>
        <taxon>fabids</taxon>
        <taxon>Fabales</taxon>
        <taxon>Fabaceae</taxon>
        <taxon>Papilionoideae</taxon>
        <taxon>50 kb inversion clade</taxon>
        <taxon>NPAAA clade</taxon>
        <taxon>indigoferoid/millettioid clade</taxon>
        <taxon>Phaseoleae</taxon>
        <taxon>Canavalia</taxon>
    </lineage>
</organism>
<accession>A0AAN9LYB9</accession>
<comment type="caution">
    <text evidence="1">The sequence shown here is derived from an EMBL/GenBank/DDBJ whole genome shotgun (WGS) entry which is preliminary data.</text>
</comment>
<name>A0AAN9LYB9_CANGL</name>
<sequence>MVVSENDGALRVDDDGAFRDDDDDGVLSYYIPFHKDAEKCKREREGEQSKHGLYPKQMASEAFDSIIVGREKKKGTGTRTWLIAHTGPNAIKYTQS</sequence>
<protein>
    <submittedName>
        <fullName evidence="1">Uncharacterized protein</fullName>
    </submittedName>
</protein>
<keyword evidence="2" id="KW-1185">Reference proteome</keyword>